<feature type="transmembrane region" description="Helical" evidence="8">
    <location>
        <begin position="14"/>
        <end position="37"/>
    </location>
</feature>
<proteinExistence type="inferred from homology"/>
<dbReference type="OrthoDB" id="1600564at2759"/>
<dbReference type="GO" id="GO:0005576">
    <property type="term" value="C:extracellular region"/>
    <property type="evidence" value="ECO:0007669"/>
    <property type="project" value="UniProtKB-SubCell"/>
</dbReference>
<organism evidence="9 10">
    <name type="scientific">Kingdonia uniflora</name>
    <dbReference type="NCBI Taxonomy" id="39325"/>
    <lineage>
        <taxon>Eukaryota</taxon>
        <taxon>Viridiplantae</taxon>
        <taxon>Streptophyta</taxon>
        <taxon>Embryophyta</taxon>
        <taxon>Tracheophyta</taxon>
        <taxon>Spermatophyta</taxon>
        <taxon>Magnoliopsida</taxon>
        <taxon>Ranunculales</taxon>
        <taxon>Circaeasteraceae</taxon>
        <taxon>Kingdonia</taxon>
    </lineage>
</organism>
<comment type="similarity">
    <text evidence="2">Belongs to the 'GDSL' lipolytic enzyme family.</text>
</comment>
<dbReference type="GO" id="GO:0016787">
    <property type="term" value="F:hydrolase activity"/>
    <property type="evidence" value="ECO:0007669"/>
    <property type="project" value="UniProtKB-KW"/>
</dbReference>
<comment type="subcellular location">
    <subcellularLocation>
        <location evidence="1">Secreted</location>
    </subcellularLocation>
</comment>
<evidence type="ECO:0000256" key="4">
    <source>
        <dbReference type="ARBA" id="ARBA00022729"/>
    </source>
</evidence>
<keyword evidence="8" id="KW-1133">Transmembrane helix</keyword>
<dbReference type="EMBL" id="JACGCM010001557">
    <property type="protein sequence ID" value="KAF6153725.1"/>
    <property type="molecule type" value="Genomic_DNA"/>
</dbReference>
<sequence length="202" mass="23141">MAMEFRKTSFSPQFFMLFTVVPYLNVYPCVSYISFIFGESLVDASNNDIIFTQSKANSPPYGIDFIPSGGKPTGRFTNSRTISDINIRNTIPLCSNIFLFEFSFFILKLGPTIFFTLGREKKGREKVVCTYHSPSFGFFGRVWWEHDAKTSSFMCQDRSKYLFWDAYHPTEVENVIVAETLLDGDEIVSTPINVCEVHNYNS</sequence>
<keyword evidence="4" id="KW-0732">Signal</keyword>
<keyword evidence="8" id="KW-0472">Membrane</keyword>
<evidence type="ECO:0000256" key="5">
    <source>
        <dbReference type="ARBA" id="ARBA00022801"/>
    </source>
</evidence>
<evidence type="ECO:0000256" key="8">
    <source>
        <dbReference type="SAM" id="Phobius"/>
    </source>
</evidence>
<evidence type="ECO:0000256" key="6">
    <source>
        <dbReference type="ARBA" id="ARBA00022963"/>
    </source>
</evidence>
<comment type="caution">
    <text evidence="9">The sequence shown here is derived from an EMBL/GenBank/DDBJ whole genome shotgun (WGS) entry which is preliminary data.</text>
</comment>
<dbReference type="InterPro" id="IPR051238">
    <property type="entry name" value="GDSL_esterase/lipase"/>
</dbReference>
<evidence type="ECO:0000313" key="10">
    <source>
        <dbReference type="Proteomes" id="UP000541444"/>
    </source>
</evidence>
<protein>
    <recommendedName>
        <fullName evidence="11">GDSL esterase/lipase</fullName>
    </recommendedName>
</protein>
<evidence type="ECO:0000256" key="7">
    <source>
        <dbReference type="ARBA" id="ARBA00023098"/>
    </source>
</evidence>
<evidence type="ECO:0008006" key="11">
    <source>
        <dbReference type="Google" id="ProtNLM"/>
    </source>
</evidence>
<dbReference type="InterPro" id="IPR036514">
    <property type="entry name" value="SGNH_hydro_sf"/>
</dbReference>
<gene>
    <name evidence="9" type="ORF">GIB67_000958</name>
</gene>
<keyword evidence="7" id="KW-0443">Lipid metabolism</keyword>
<evidence type="ECO:0000256" key="3">
    <source>
        <dbReference type="ARBA" id="ARBA00022525"/>
    </source>
</evidence>
<dbReference type="PANTHER" id="PTHR45650">
    <property type="entry name" value="GDSL-LIKE LIPASE/ACYLHYDROLASE-RELATED"/>
    <property type="match status" value="1"/>
</dbReference>
<keyword evidence="6" id="KW-0442">Lipid degradation</keyword>
<dbReference type="Proteomes" id="UP000541444">
    <property type="component" value="Unassembled WGS sequence"/>
</dbReference>
<keyword evidence="5" id="KW-0378">Hydrolase</keyword>
<keyword evidence="8" id="KW-0812">Transmembrane</keyword>
<accession>A0A7J7MFP5</accession>
<keyword evidence="10" id="KW-1185">Reference proteome</keyword>
<keyword evidence="3" id="KW-0964">Secreted</keyword>
<dbReference type="Gene3D" id="3.40.50.1110">
    <property type="entry name" value="SGNH hydrolase"/>
    <property type="match status" value="1"/>
</dbReference>
<evidence type="ECO:0000256" key="2">
    <source>
        <dbReference type="ARBA" id="ARBA00008668"/>
    </source>
</evidence>
<name>A0A7J7MFP5_9MAGN</name>
<dbReference type="GO" id="GO:0016042">
    <property type="term" value="P:lipid catabolic process"/>
    <property type="evidence" value="ECO:0007669"/>
    <property type="project" value="UniProtKB-KW"/>
</dbReference>
<evidence type="ECO:0000313" key="9">
    <source>
        <dbReference type="EMBL" id="KAF6153725.1"/>
    </source>
</evidence>
<reference evidence="9 10" key="1">
    <citation type="journal article" date="2020" name="IScience">
        <title>Genome Sequencing of the Endangered Kingdonia uniflora (Circaeasteraceae, Ranunculales) Reveals Potential Mechanisms of Evolutionary Specialization.</title>
        <authorList>
            <person name="Sun Y."/>
            <person name="Deng T."/>
            <person name="Zhang A."/>
            <person name="Moore M.J."/>
            <person name="Landis J.B."/>
            <person name="Lin N."/>
            <person name="Zhang H."/>
            <person name="Zhang X."/>
            <person name="Huang J."/>
            <person name="Zhang X."/>
            <person name="Sun H."/>
            <person name="Wang H."/>
        </authorList>
    </citation>
    <scope>NUCLEOTIDE SEQUENCE [LARGE SCALE GENOMIC DNA]</scope>
    <source>
        <strain evidence="9">TB1705</strain>
        <tissue evidence="9">Leaf</tissue>
    </source>
</reference>
<evidence type="ECO:0000256" key="1">
    <source>
        <dbReference type="ARBA" id="ARBA00004613"/>
    </source>
</evidence>
<dbReference type="AlphaFoldDB" id="A0A7J7MFP5"/>